<reference evidence="1" key="1">
    <citation type="submission" date="2021-02" db="EMBL/GenBank/DDBJ databases">
        <authorList>
            <person name="Nowell W R."/>
        </authorList>
    </citation>
    <scope>NUCLEOTIDE SEQUENCE</scope>
</reference>
<dbReference type="Gene3D" id="2.30.29.30">
    <property type="entry name" value="Pleckstrin-homology domain (PH domain)/Phosphotyrosine-binding domain (PTB)"/>
    <property type="match status" value="1"/>
</dbReference>
<dbReference type="InterPro" id="IPR011993">
    <property type="entry name" value="PH-like_dom_sf"/>
</dbReference>
<sequence>LNSASGITSSSMSQSEDDQIVDLQNRLQFRKHIQSVTVTGRNRHVIFSGVLLLQNENKNYTETWAILLNDMLLFTQRNAIDTRLTLVCNAILLTDIVDFRSSNERDDALLFVSNKPNIPYKIRYP</sequence>
<dbReference type="SUPFAM" id="SSF50729">
    <property type="entry name" value="PH domain-like"/>
    <property type="match status" value="1"/>
</dbReference>
<comment type="caution">
    <text evidence="1">The sequence shown here is derived from an EMBL/GenBank/DDBJ whole genome shotgun (WGS) entry which is preliminary data.</text>
</comment>
<gene>
    <name evidence="1" type="ORF">BYL167_LOCUS72777</name>
</gene>
<dbReference type="EMBL" id="CAJOBH010259376">
    <property type="protein sequence ID" value="CAF5153290.1"/>
    <property type="molecule type" value="Genomic_DNA"/>
</dbReference>
<dbReference type="Proteomes" id="UP000681967">
    <property type="component" value="Unassembled WGS sequence"/>
</dbReference>
<evidence type="ECO:0000313" key="2">
    <source>
        <dbReference type="Proteomes" id="UP000681967"/>
    </source>
</evidence>
<dbReference type="AlphaFoldDB" id="A0A8S3G2T0"/>
<evidence type="ECO:0000313" key="1">
    <source>
        <dbReference type="EMBL" id="CAF5153290.1"/>
    </source>
</evidence>
<organism evidence="1 2">
    <name type="scientific">Rotaria magnacalcarata</name>
    <dbReference type="NCBI Taxonomy" id="392030"/>
    <lineage>
        <taxon>Eukaryota</taxon>
        <taxon>Metazoa</taxon>
        <taxon>Spiralia</taxon>
        <taxon>Gnathifera</taxon>
        <taxon>Rotifera</taxon>
        <taxon>Eurotatoria</taxon>
        <taxon>Bdelloidea</taxon>
        <taxon>Philodinida</taxon>
        <taxon>Philodinidae</taxon>
        <taxon>Rotaria</taxon>
    </lineage>
</organism>
<feature type="non-terminal residue" evidence="1">
    <location>
        <position position="1"/>
    </location>
</feature>
<proteinExistence type="predicted"/>
<accession>A0A8S3G2T0</accession>
<protein>
    <submittedName>
        <fullName evidence="1">Uncharacterized protein</fullName>
    </submittedName>
</protein>
<name>A0A8S3G2T0_9BILA</name>
<feature type="non-terminal residue" evidence="1">
    <location>
        <position position="125"/>
    </location>
</feature>